<sequence>MNKNIINHENKEFKQIDYNEKKLRDREFFQCRFIACSFIKSDLKGNHFEDCTFENCNFSMTEIKGVSLRDCKFKDCKLLGIDFTQCNKFAFSLAFDHCILDYSSFYQTKLKNTNFLNCSLKEVDFSESDLTAAIFRNSDLMGAVFSSSILEKADFREAQNISINPEENKLKKAKFSTYQLEGLLHKYGLEIY</sequence>
<reference evidence="1 2" key="1">
    <citation type="submission" date="2020-08" db="EMBL/GenBank/DDBJ databases">
        <title>Genomic Encyclopedia of Type Strains, Phase IV (KMG-IV): sequencing the most valuable type-strain genomes for metagenomic binning, comparative biology and taxonomic classification.</title>
        <authorList>
            <person name="Goeker M."/>
        </authorList>
    </citation>
    <scope>NUCLEOTIDE SEQUENCE [LARGE SCALE GENOMIC DNA]</scope>
    <source>
        <strain evidence="1 2">DSM 29568</strain>
    </source>
</reference>
<keyword evidence="2" id="KW-1185">Reference proteome</keyword>
<dbReference type="AlphaFoldDB" id="A0A840EL26"/>
<proteinExistence type="predicted"/>
<dbReference type="RefSeq" id="WP_183475460.1">
    <property type="nucleotide sequence ID" value="NZ_JACIFO010000001.1"/>
</dbReference>
<dbReference type="Pfam" id="PF13599">
    <property type="entry name" value="Pentapeptide_4"/>
    <property type="match status" value="1"/>
</dbReference>
<protein>
    <submittedName>
        <fullName evidence="1">Uncharacterized protein YjbI with pentapeptide repeats</fullName>
    </submittedName>
</protein>
<dbReference type="Proteomes" id="UP000553034">
    <property type="component" value="Unassembled WGS sequence"/>
</dbReference>
<dbReference type="Gene3D" id="2.160.20.80">
    <property type="entry name" value="E3 ubiquitin-protein ligase SopA"/>
    <property type="match status" value="1"/>
</dbReference>
<evidence type="ECO:0000313" key="2">
    <source>
        <dbReference type="Proteomes" id="UP000553034"/>
    </source>
</evidence>
<evidence type="ECO:0000313" key="1">
    <source>
        <dbReference type="EMBL" id="MBB4117801.1"/>
    </source>
</evidence>
<gene>
    <name evidence="1" type="ORF">GGR32_000073</name>
</gene>
<name>A0A840EL26_9FLAO</name>
<comment type="caution">
    <text evidence="1">The sequence shown here is derived from an EMBL/GenBank/DDBJ whole genome shotgun (WGS) entry which is preliminary data.</text>
</comment>
<dbReference type="SUPFAM" id="SSF141571">
    <property type="entry name" value="Pentapeptide repeat-like"/>
    <property type="match status" value="1"/>
</dbReference>
<dbReference type="PANTHER" id="PTHR42999">
    <property type="entry name" value="ANTIBIOTIC RESISTANCE PROTEIN MCBG"/>
    <property type="match status" value="1"/>
</dbReference>
<organism evidence="1 2">
    <name type="scientific">Mesonia hippocampi</name>
    <dbReference type="NCBI Taxonomy" id="1628250"/>
    <lineage>
        <taxon>Bacteria</taxon>
        <taxon>Pseudomonadati</taxon>
        <taxon>Bacteroidota</taxon>
        <taxon>Flavobacteriia</taxon>
        <taxon>Flavobacteriales</taxon>
        <taxon>Flavobacteriaceae</taxon>
        <taxon>Mesonia</taxon>
    </lineage>
</organism>
<accession>A0A840EL26</accession>
<dbReference type="InterPro" id="IPR001646">
    <property type="entry name" value="5peptide_repeat"/>
</dbReference>
<dbReference type="EMBL" id="JACIFO010000001">
    <property type="protein sequence ID" value="MBB4117801.1"/>
    <property type="molecule type" value="Genomic_DNA"/>
</dbReference>
<dbReference type="PANTHER" id="PTHR42999:SF1">
    <property type="entry name" value="PENTAPEPTIDE REPEAT-CONTAINING PROTEIN"/>
    <property type="match status" value="1"/>
</dbReference>
<dbReference type="InterPro" id="IPR052949">
    <property type="entry name" value="PA_immunity-related"/>
</dbReference>